<evidence type="ECO:0000259" key="10">
    <source>
        <dbReference type="PROSITE" id="PS50026"/>
    </source>
</evidence>
<dbReference type="InterPro" id="IPR000152">
    <property type="entry name" value="EGF-type_Asp/Asn_hydroxyl_site"/>
</dbReference>
<feature type="chain" id="PRO_5002933548" description="EGF-like domain-containing protein" evidence="9">
    <location>
        <begin position="20"/>
        <end position="460"/>
    </location>
</feature>
<keyword evidence="2" id="KW-0964">Secreted</keyword>
<dbReference type="InterPro" id="IPR000742">
    <property type="entry name" value="EGF"/>
</dbReference>
<keyword evidence="3 8" id="KW-0245">EGF-like domain</keyword>
<feature type="domain" description="EGF-like" evidence="10">
    <location>
        <begin position="99"/>
        <end position="139"/>
    </location>
</feature>
<dbReference type="CDD" id="cd00054">
    <property type="entry name" value="EGF_CA"/>
    <property type="match status" value="3"/>
</dbReference>
<name>C3YEW7_BRAFL</name>
<dbReference type="PROSITE" id="PS01186">
    <property type="entry name" value="EGF_2"/>
    <property type="match status" value="2"/>
</dbReference>
<dbReference type="PROSITE" id="PS50026">
    <property type="entry name" value="EGF_3"/>
    <property type="match status" value="4"/>
</dbReference>
<feature type="signal peptide" evidence="9">
    <location>
        <begin position="1"/>
        <end position="19"/>
    </location>
</feature>
<dbReference type="AlphaFoldDB" id="C3YEW7"/>
<dbReference type="Pfam" id="PF00008">
    <property type="entry name" value="EGF"/>
    <property type="match status" value="1"/>
</dbReference>
<comment type="caution">
    <text evidence="8">Lacks conserved residue(s) required for the propagation of feature annotation.</text>
</comment>
<protein>
    <recommendedName>
        <fullName evidence="10">EGF-like domain-containing protein</fullName>
    </recommendedName>
</protein>
<accession>C3YEW7</accession>
<dbReference type="STRING" id="7739.C3YEW7"/>
<dbReference type="PANTHER" id="PTHR24040:SF13">
    <property type="entry name" value="FIBROPELLIN-1"/>
    <property type="match status" value="1"/>
</dbReference>
<dbReference type="SUPFAM" id="SSF57196">
    <property type="entry name" value="EGF/Laminin"/>
    <property type="match status" value="1"/>
</dbReference>
<dbReference type="InterPro" id="IPR049883">
    <property type="entry name" value="NOTCH1_EGF-like"/>
</dbReference>
<dbReference type="GO" id="GO:0005509">
    <property type="term" value="F:calcium ion binding"/>
    <property type="evidence" value="ECO:0007669"/>
    <property type="project" value="InterPro"/>
</dbReference>
<dbReference type="GO" id="GO:0005576">
    <property type="term" value="C:extracellular region"/>
    <property type="evidence" value="ECO:0007669"/>
    <property type="project" value="UniProtKB-SubCell"/>
</dbReference>
<organism>
    <name type="scientific">Branchiostoma floridae</name>
    <name type="common">Florida lancelet</name>
    <name type="synonym">Amphioxus</name>
    <dbReference type="NCBI Taxonomy" id="7739"/>
    <lineage>
        <taxon>Eukaryota</taxon>
        <taxon>Metazoa</taxon>
        <taxon>Chordata</taxon>
        <taxon>Cephalochordata</taxon>
        <taxon>Leptocardii</taxon>
        <taxon>Amphioxiformes</taxon>
        <taxon>Branchiostomatidae</taxon>
        <taxon>Branchiostoma</taxon>
    </lineage>
</organism>
<feature type="domain" description="EGF-like" evidence="10">
    <location>
        <begin position="61"/>
        <end position="98"/>
    </location>
</feature>
<evidence type="ECO:0000313" key="11">
    <source>
        <dbReference type="EMBL" id="EEN61211.1"/>
    </source>
</evidence>
<dbReference type="PROSITE" id="PS00010">
    <property type="entry name" value="ASX_HYDROXYL"/>
    <property type="match status" value="3"/>
</dbReference>
<evidence type="ECO:0000256" key="7">
    <source>
        <dbReference type="ARBA" id="ARBA00023180"/>
    </source>
</evidence>
<dbReference type="InParanoid" id="C3YEW7"/>
<feature type="disulfide bond" evidence="8">
    <location>
        <begin position="49"/>
        <end position="58"/>
    </location>
</feature>
<sequence length="460" mass="49796">MACFVGIVLIQLFIAAGVAFLDTAGLCASEPCKNGGVCFEGSDDFICTCGEAWGGKTCETDVDECKASPCGEQGTCTNTAGSFTCACNQGYDNNDGCKDIDECAVGTPCGNNANCSNTVGSYTCACAPGWANDGPTNCVDVDECLRQPCSLGAVCENTDGGFQCKCRGAVVLPGDSCVGDSIVNSDWSAGAAGDNVSGDCDQSDYFPFPVINTLCTGNNVGQAITNADSHSGAHSWHYKRGEVNNYGSGTPFSPALTVKVGRSDGVYTGQADSFYASFWFKAAKNYTNQYGDGSRILVAAGDPDGIEPSSNYLEINFPNRRRSKISVRTRESHPSYEQCAITRDCGEDFGLVYTTVAENLDPLQWHHVEMTLLTKPEDYRDEWFYRVDGVPSPHTHGAYFKTKHYDEGRYVYVNRLNFAALHQPYVDLKGYFFDDIYYKAFNSAQPANSLDEYSTSFEEQ</sequence>
<dbReference type="Pfam" id="PF07645">
    <property type="entry name" value="EGF_CA"/>
    <property type="match status" value="3"/>
</dbReference>
<evidence type="ECO:0000256" key="5">
    <source>
        <dbReference type="ARBA" id="ARBA00022737"/>
    </source>
</evidence>
<dbReference type="eggNOG" id="KOG1217">
    <property type="taxonomic scope" value="Eukaryota"/>
</dbReference>
<dbReference type="PROSITE" id="PS01187">
    <property type="entry name" value="EGF_CA"/>
    <property type="match status" value="2"/>
</dbReference>
<dbReference type="PROSITE" id="PS00022">
    <property type="entry name" value="EGF_1"/>
    <property type="match status" value="1"/>
</dbReference>
<dbReference type="InterPro" id="IPR009030">
    <property type="entry name" value="Growth_fac_rcpt_cys_sf"/>
</dbReference>
<dbReference type="PANTHER" id="PTHR24040">
    <property type="entry name" value="LAMININ G-LIKE DOMAIN-CONTAINING PROTEIN"/>
    <property type="match status" value="1"/>
</dbReference>
<comment type="subcellular location">
    <subcellularLocation>
        <location evidence="1">Secreted</location>
    </subcellularLocation>
</comment>
<dbReference type="SUPFAM" id="SSF57184">
    <property type="entry name" value="Growth factor receptor domain"/>
    <property type="match status" value="1"/>
</dbReference>
<feature type="domain" description="EGF-like" evidence="10">
    <location>
        <begin position="23"/>
        <end position="59"/>
    </location>
</feature>
<evidence type="ECO:0000256" key="4">
    <source>
        <dbReference type="ARBA" id="ARBA00022729"/>
    </source>
</evidence>
<evidence type="ECO:0000256" key="3">
    <source>
        <dbReference type="ARBA" id="ARBA00022536"/>
    </source>
</evidence>
<feature type="domain" description="EGF-like" evidence="10">
    <location>
        <begin position="140"/>
        <end position="178"/>
    </location>
</feature>
<evidence type="ECO:0000256" key="6">
    <source>
        <dbReference type="ARBA" id="ARBA00023157"/>
    </source>
</evidence>
<reference evidence="11" key="1">
    <citation type="journal article" date="2008" name="Nature">
        <title>The amphioxus genome and the evolution of the chordate karyotype.</title>
        <authorList>
            <consortium name="US DOE Joint Genome Institute (JGI-PGF)"/>
            <person name="Putnam N.H."/>
            <person name="Butts T."/>
            <person name="Ferrier D.E.K."/>
            <person name="Furlong R.F."/>
            <person name="Hellsten U."/>
            <person name="Kawashima T."/>
            <person name="Robinson-Rechavi M."/>
            <person name="Shoguchi E."/>
            <person name="Terry A."/>
            <person name="Yu J.-K."/>
            <person name="Benito-Gutierrez E.L."/>
            <person name="Dubchak I."/>
            <person name="Garcia-Fernandez J."/>
            <person name="Gibson-Brown J.J."/>
            <person name="Grigoriev I.V."/>
            <person name="Horton A.C."/>
            <person name="de Jong P.J."/>
            <person name="Jurka J."/>
            <person name="Kapitonov V.V."/>
            <person name="Kohara Y."/>
            <person name="Kuroki Y."/>
            <person name="Lindquist E."/>
            <person name="Lucas S."/>
            <person name="Osoegawa K."/>
            <person name="Pennacchio L.A."/>
            <person name="Salamov A.A."/>
            <person name="Satou Y."/>
            <person name="Sauka-Spengler T."/>
            <person name="Schmutz J."/>
            <person name="Shin-I T."/>
            <person name="Toyoda A."/>
            <person name="Bronner-Fraser M."/>
            <person name="Fujiyama A."/>
            <person name="Holland L.Z."/>
            <person name="Holland P.W.H."/>
            <person name="Satoh N."/>
            <person name="Rokhsar D.S."/>
        </authorList>
    </citation>
    <scope>NUCLEOTIDE SEQUENCE [LARGE SCALE GENOMIC DNA]</scope>
    <source>
        <strain evidence="11">S238N-H82</strain>
        <tissue evidence="11">Testes</tissue>
    </source>
</reference>
<dbReference type="Gene3D" id="2.10.25.10">
    <property type="entry name" value="Laminin"/>
    <property type="match status" value="4"/>
</dbReference>
<dbReference type="EMBL" id="GG666507">
    <property type="protein sequence ID" value="EEN61211.1"/>
    <property type="molecule type" value="Genomic_DNA"/>
</dbReference>
<dbReference type="InterPro" id="IPR018097">
    <property type="entry name" value="EGF_Ca-bd_CS"/>
</dbReference>
<keyword evidence="4 9" id="KW-0732">Signal</keyword>
<evidence type="ECO:0000256" key="2">
    <source>
        <dbReference type="ARBA" id="ARBA00022525"/>
    </source>
</evidence>
<proteinExistence type="predicted"/>
<dbReference type="FunFam" id="2.10.25.10:FF:000321">
    <property type="entry name" value="Protein delta homolog 1"/>
    <property type="match status" value="1"/>
</dbReference>
<keyword evidence="7" id="KW-0325">Glycoprotein</keyword>
<keyword evidence="5" id="KW-0677">Repeat</keyword>
<gene>
    <name evidence="11" type="ORF">BRAFLDRAFT_80858</name>
</gene>
<keyword evidence="6 8" id="KW-1015">Disulfide bond</keyword>
<dbReference type="InterPro" id="IPR001881">
    <property type="entry name" value="EGF-like_Ca-bd_dom"/>
</dbReference>
<evidence type="ECO:0000256" key="1">
    <source>
        <dbReference type="ARBA" id="ARBA00004613"/>
    </source>
</evidence>
<dbReference type="SMART" id="SM00179">
    <property type="entry name" value="EGF_CA"/>
    <property type="match status" value="4"/>
</dbReference>
<dbReference type="FunFam" id="2.10.25.10:FF:000014">
    <property type="entry name" value="Latent-transforming growth factor beta-binding protein 3"/>
    <property type="match status" value="1"/>
</dbReference>
<evidence type="ECO:0000256" key="8">
    <source>
        <dbReference type="PROSITE-ProRule" id="PRU00076"/>
    </source>
</evidence>
<evidence type="ECO:0000256" key="9">
    <source>
        <dbReference type="SAM" id="SignalP"/>
    </source>
</evidence>
<dbReference type="SMART" id="SM00181">
    <property type="entry name" value="EGF"/>
    <property type="match status" value="4"/>
</dbReference>
<dbReference type="InterPro" id="IPR051145">
    <property type="entry name" value="GAS-SHBG-PROS"/>
</dbReference>